<dbReference type="OrthoDB" id="1658288at2759"/>
<organism evidence="1 2">
    <name type="scientific">Fusarium sarcochroum</name>
    <dbReference type="NCBI Taxonomy" id="1208366"/>
    <lineage>
        <taxon>Eukaryota</taxon>
        <taxon>Fungi</taxon>
        <taxon>Dikarya</taxon>
        <taxon>Ascomycota</taxon>
        <taxon>Pezizomycotina</taxon>
        <taxon>Sordariomycetes</taxon>
        <taxon>Hypocreomycetidae</taxon>
        <taxon>Hypocreales</taxon>
        <taxon>Nectriaceae</taxon>
        <taxon>Fusarium</taxon>
        <taxon>Fusarium lateritium species complex</taxon>
    </lineage>
</organism>
<gene>
    <name evidence="1" type="ORF">FSARC_8551</name>
</gene>
<dbReference type="Proteomes" id="UP000622797">
    <property type="component" value="Unassembled WGS sequence"/>
</dbReference>
<comment type="caution">
    <text evidence="1">The sequence shown here is derived from an EMBL/GenBank/DDBJ whole genome shotgun (WGS) entry which is preliminary data.</text>
</comment>
<keyword evidence="2" id="KW-1185">Reference proteome</keyword>
<dbReference type="Gene3D" id="1.10.1280.10">
    <property type="entry name" value="Di-copper center containing domain from catechol oxidase"/>
    <property type="match status" value="1"/>
</dbReference>
<dbReference type="InterPro" id="IPR008922">
    <property type="entry name" value="Di-copper_centre_dom_sf"/>
</dbReference>
<evidence type="ECO:0000313" key="1">
    <source>
        <dbReference type="EMBL" id="KAF4963454.1"/>
    </source>
</evidence>
<reference evidence="1" key="2">
    <citation type="submission" date="2020-05" db="EMBL/GenBank/DDBJ databases">
        <authorList>
            <person name="Kim H.-S."/>
            <person name="Proctor R.H."/>
            <person name="Brown D.W."/>
        </authorList>
    </citation>
    <scope>NUCLEOTIDE SEQUENCE</scope>
    <source>
        <strain evidence="1">NRRL 20472</strain>
    </source>
</reference>
<reference evidence="1" key="1">
    <citation type="journal article" date="2020" name="BMC Genomics">
        <title>Correction to: Identification and distribution of gene clusters required for synthesis of sphingolipid metabolism inhibitors in diverse species of the filamentous fungus Fusarium.</title>
        <authorList>
            <person name="Kim H.S."/>
            <person name="Lohmar J.M."/>
            <person name="Busman M."/>
            <person name="Brown D.W."/>
            <person name="Naumann T.A."/>
            <person name="Divon H.H."/>
            <person name="Lysoe E."/>
            <person name="Uhlig S."/>
            <person name="Proctor R.H."/>
        </authorList>
    </citation>
    <scope>NUCLEOTIDE SEQUENCE</scope>
    <source>
        <strain evidence="1">NRRL 20472</strain>
    </source>
</reference>
<accession>A0A8H4X734</accession>
<protein>
    <submittedName>
        <fullName evidence="1">Uncharacterized protein</fullName>
    </submittedName>
</protein>
<name>A0A8H4X734_9HYPO</name>
<dbReference type="AlphaFoldDB" id="A0A8H4X734"/>
<dbReference type="EMBL" id="JABEXW010000472">
    <property type="protein sequence ID" value="KAF4963454.1"/>
    <property type="molecule type" value="Genomic_DNA"/>
</dbReference>
<sequence>MGRYSKDFTWNPGTLTDAVNRMYCKGYNSTLGQFASTKWIAEGNGCPETGCILLEYIHNNVHESNDLAPGEDLTNSFDKNLTGGGDYATGMSHMSDVPIAAF</sequence>
<evidence type="ECO:0000313" key="2">
    <source>
        <dbReference type="Proteomes" id="UP000622797"/>
    </source>
</evidence>
<proteinExistence type="predicted"/>